<feature type="binding site" evidence="6">
    <location>
        <position position="58"/>
    </location>
    <ligand>
        <name>[4Fe-4S] cluster</name>
        <dbReference type="ChEBI" id="CHEBI:49883"/>
        <label>2</label>
    </ligand>
</feature>
<dbReference type="GO" id="GO:0005737">
    <property type="term" value="C:cytoplasm"/>
    <property type="evidence" value="ECO:0007669"/>
    <property type="project" value="UniProtKB-SubCell"/>
</dbReference>
<gene>
    <name evidence="6" type="primary">napF</name>
    <name evidence="8" type="ORF">SAMN06295912_101414</name>
</gene>
<feature type="binding site" evidence="6">
    <location>
        <position position="26"/>
    </location>
    <ligand>
        <name>[4Fe-4S] cluster</name>
        <dbReference type="ChEBI" id="CHEBI:49883"/>
        <label>1</label>
    </ligand>
</feature>
<dbReference type="Proteomes" id="UP000198281">
    <property type="component" value="Unassembled WGS sequence"/>
</dbReference>
<dbReference type="Pfam" id="PF13187">
    <property type="entry name" value="Fer4_9"/>
    <property type="match status" value="1"/>
</dbReference>
<reference evidence="9" key="1">
    <citation type="submission" date="2017-06" db="EMBL/GenBank/DDBJ databases">
        <authorList>
            <person name="Varghese N."/>
            <person name="Submissions S."/>
        </authorList>
    </citation>
    <scope>NUCLEOTIDE SEQUENCE [LARGE SCALE GENOMIC DNA]</scope>
    <source>
        <strain evidence="9">LNB2</strain>
    </source>
</reference>
<feature type="binding site" evidence="6">
    <location>
        <position position="133"/>
    </location>
    <ligand>
        <name>[4Fe-4S] cluster</name>
        <dbReference type="ChEBI" id="CHEBI:49883"/>
        <label>3</label>
    </ligand>
</feature>
<comment type="cofactor">
    <cofactor evidence="6">
        <name>[4Fe-4S] cluster</name>
        <dbReference type="ChEBI" id="CHEBI:49883"/>
    </cofactor>
</comment>
<feature type="binding site" evidence="6">
    <location>
        <position position="68"/>
    </location>
    <ligand>
        <name>[4Fe-4S] cluster</name>
        <dbReference type="ChEBI" id="CHEBI:49883"/>
        <label>2</label>
    </ligand>
</feature>
<comment type="subcellular location">
    <subcellularLocation>
        <location evidence="6">Cytoplasm</location>
    </subcellularLocation>
</comment>
<dbReference type="InterPro" id="IPR017900">
    <property type="entry name" value="4Fe4S_Fe_S_CS"/>
</dbReference>
<feature type="binding site" evidence="6">
    <location>
        <position position="32"/>
    </location>
    <ligand>
        <name>[4Fe-4S] cluster</name>
        <dbReference type="ChEBI" id="CHEBI:49883"/>
        <label>1</label>
    </ligand>
</feature>
<keyword evidence="3 6" id="KW-0677">Repeat</keyword>
<evidence type="ECO:0000256" key="3">
    <source>
        <dbReference type="ARBA" id="ARBA00022737"/>
    </source>
</evidence>
<keyword evidence="4 6" id="KW-0408">Iron</keyword>
<keyword evidence="5 6" id="KW-0411">Iron-sulfur</keyword>
<protein>
    <recommendedName>
        <fullName evidence="6">Ferredoxin-type protein NapF</fullName>
    </recommendedName>
</protein>
<evidence type="ECO:0000256" key="6">
    <source>
        <dbReference type="HAMAP-Rule" id="MF_02201"/>
    </source>
</evidence>
<feature type="binding site" evidence="6">
    <location>
        <position position="64"/>
    </location>
    <ligand>
        <name>[4Fe-4S] cluster</name>
        <dbReference type="ChEBI" id="CHEBI:49883"/>
        <label>2</label>
    </ligand>
</feature>
<feature type="binding site" evidence="6">
    <location>
        <position position="140"/>
    </location>
    <ligand>
        <name>[4Fe-4S] cluster</name>
        <dbReference type="ChEBI" id="CHEBI:49883"/>
        <label>3</label>
    </ligand>
</feature>
<sequence length="162" mass="16474">MGRMQAEPPPLRPPWALGEAAFLTTCTGCGDCVKACPADVLVAGDGGYPAFDPALGECLFCEACADACEPRALDKAESPAPWPYRAVIGDACLARRGVVCLSCRDACGEMAIRFPPARGVSLPELDADRCTGCGACVGTCPVSAIAISSPVPAPTMPGATLG</sequence>
<feature type="binding site" evidence="6">
    <location>
        <position position="29"/>
    </location>
    <ligand>
        <name>[4Fe-4S] cluster</name>
        <dbReference type="ChEBI" id="CHEBI:49883"/>
        <label>1</label>
    </ligand>
</feature>
<dbReference type="PROSITE" id="PS51379">
    <property type="entry name" value="4FE4S_FER_2"/>
    <property type="match status" value="3"/>
</dbReference>
<evidence type="ECO:0000313" key="8">
    <source>
        <dbReference type="EMBL" id="SNS11507.1"/>
    </source>
</evidence>
<feature type="domain" description="4Fe-4S ferredoxin-type" evidence="7">
    <location>
        <begin position="121"/>
        <end position="150"/>
    </location>
</feature>
<dbReference type="NCBIfam" id="TIGR00402">
    <property type="entry name" value="napF"/>
    <property type="match status" value="1"/>
</dbReference>
<dbReference type="CDD" id="cd10564">
    <property type="entry name" value="NapF_like"/>
    <property type="match status" value="1"/>
</dbReference>
<feature type="domain" description="4Fe-4S ferredoxin-type" evidence="7">
    <location>
        <begin position="18"/>
        <end position="46"/>
    </location>
</feature>
<keyword evidence="6" id="KW-0963">Cytoplasm</keyword>
<feature type="binding site" evidence="6">
    <location>
        <position position="36"/>
    </location>
    <ligand>
        <name>[4Fe-4S] cluster</name>
        <dbReference type="ChEBI" id="CHEBI:49883"/>
        <label>1</label>
    </ligand>
</feature>
<dbReference type="InterPro" id="IPR050572">
    <property type="entry name" value="Fe-S_Ferredoxin"/>
</dbReference>
<evidence type="ECO:0000256" key="1">
    <source>
        <dbReference type="ARBA" id="ARBA00022485"/>
    </source>
</evidence>
<dbReference type="Pfam" id="PF00037">
    <property type="entry name" value="Fer4"/>
    <property type="match status" value="1"/>
</dbReference>
<keyword evidence="2 6" id="KW-0479">Metal-binding</keyword>
<keyword evidence="1 6" id="KW-0004">4Fe-4S</keyword>
<evidence type="ECO:0000256" key="2">
    <source>
        <dbReference type="ARBA" id="ARBA00022723"/>
    </source>
</evidence>
<evidence type="ECO:0000256" key="5">
    <source>
        <dbReference type="ARBA" id="ARBA00023014"/>
    </source>
</evidence>
<organism evidence="8 9">
    <name type="scientific">Edaphosphingomonas laterariae</name>
    <dbReference type="NCBI Taxonomy" id="861865"/>
    <lineage>
        <taxon>Bacteria</taxon>
        <taxon>Pseudomonadati</taxon>
        <taxon>Pseudomonadota</taxon>
        <taxon>Alphaproteobacteria</taxon>
        <taxon>Sphingomonadales</taxon>
        <taxon>Rhizorhabdaceae</taxon>
        <taxon>Edaphosphingomonas</taxon>
    </lineage>
</organism>
<dbReference type="InterPro" id="IPR017896">
    <property type="entry name" value="4Fe4S_Fe-S-bd"/>
</dbReference>
<dbReference type="SUPFAM" id="SSF54862">
    <property type="entry name" value="4Fe-4S ferredoxins"/>
    <property type="match status" value="1"/>
</dbReference>
<dbReference type="GO" id="GO:0051539">
    <property type="term" value="F:4 iron, 4 sulfur cluster binding"/>
    <property type="evidence" value="ECO:0007669"/>
    <property type="project" value="UniProtKB-UniRule"/>
</dbReference>
<dbReference type="InterPro" id="IPR004496">
    <property type="entry name" value="NapF"/>
</dbReference>
<dbReference type="HAMAP" id="MF_02201">
    <property type="entry name" value="NapF"/>
    <property type="match status" value="1"/>
</dbReference>
<evidence type="ECO:0000256" key="4">
    <source>
        <dbReference type="ARBA" id="ARBA00023004"/>
    </source>
</evidence>
<keyword evidence="9" id="KW-1185">Reference proteome</keyword>
<comment type="similarity">
    <text evidence="6">Belongs to the NapF family.</text>
</comment>
<dbReference type="Gene3D" id="3.30.70.20">
    <property type="match status" value="2"/>
</dbReference>
<feature type="binding site" evidence="6">
    <location>
        <position position="61"/>
    </location>
    <ligand>
        <name>[4Fe-4S] cluster</name>
        <dbReference type="ChEBI" id="CHEBI:49883"/>
        <label>2</label>
    </ligand>
</feature>
<name>A0A239BU04_9SPHN</name>
<dbReference type="GO" id="GO:0046872">
    <property type="term" value="F:metal ion binding"/>
    <property type="evidence" value="ECO:0007669"/>
    <property type="project" value="UniProtKB-KW"/>
</dbReference>
<comment type="function">
    <text evidence="6">Could be involved in the maturation of NapA, the catalytic subunit of the periplasmic nitrate reductase, before its export into the periplasm.</text>
</comment>
<feature type="domain" description="4Fe-4S ferredoxin-type" evidence="7">
    <location>
        <begin position="47"/>
        <end position="78"/>
    </location>
</feature>
<proteinExistence type="inferred from homology"/>
<feature type="binding site" evidence="6">
    <location>
        <position position="130"/>
    </location>
    <ligand>
        <name>[4Fe-4S] cluster</name>
        <dbReference type="ChEBI" id="CHEBI:49883"/>
        <label>3</label>
    </ligand>
</feature>
<evidence type="ECO:0000259" key="7">
    <source>
        <dbReference type="PROSITE" id="PS51379"/>
    </source>
</evidence>
<feature type="binding site" evidence="6">
    <location>
        <position position="136"/>
    </location>
    <ligand>
        <name>[4Fe-4S] cluster</name>
        <dbReference type="ChEBI" id="CHEBI:49883"/>
        <label>3</label>
    </ligand>
</feature>
<dbReference type="EMBL" id="FZOS01000001">
    <property type="protein sequence ID" value="SNS11507.1"/>
    <property type="molecule type" value="Genomic_DNA"/>
</dbReference>
<dbReference type="PANTHER" id="PTHR43687:SF1">
    <property type="entry name" value="FERREDOXIN III"/>
    <property type="match status" value="1"/>
</dbReference>
<dbReference type="AlphaFoldDB" id="A0A239BU04"/>
<accession>A0A239BU04</accession>
<evidence type="ECO:0000313" key="9">
    <source>
        <dbReference type="Proteomes" id="UP000198281"/>
    </source>
</evidence>
<comment type="subunit">
    <text evidence="6">Interacts with the cytoplasmic NapA precursor.</text>
</comment>
<dbReference type="OrthoDB" id="9800445at2"/>
<dbReference type="PANTHER" id="PTHR43687">
    <property type="entry name" value="ADENYLYLSULFATE REDUCTASE, BETA SUBUNIT"/>
    <property type="match status" value="1"/>
</dbReference>
<dbReference type="PROSITE" id="PS00198">
    <property type="entry name" value="4FE4S_FER_1"/>
    <property type="match status" value="2"/>
</dbReference>